<feature type="domain" description="Tryptophan synthase beta chain-like PALP" evidence="10">
    <location>
        <begin position="87"/>
        <end position="323"/>
    </location>
</feature>
<dbReference type="InterPro" id="IPR000634">
    <property type="entry name" value="Ser/Thr_deHydtase_PyrdxlP-BS"/>
</dbReference>
<dbReference type="InterPro" id="IPR037158">
    <property type="entry name" value="Thr_synth_N_sf"/>
</dbReference>
<evidence type="ECO:0000256" key="4">
    <source>
        <dbReference type="ARBA" id="ARBA00013028"/>
    </source>
</evidence>
<proteinExistence type="inferred from homology"/>
<dbReference type="EC" id="4.2.3.1" evidence="4"/>
<dbReference type="Pfam" id="PF14821">
    <property type="entry name" value="Thr_synth_N"/>
    <property type="match status" value="1"/>
</dbReference>
<evidence type="ECO:0000313" key="13">
    <source>
        <dbReference type="Proteomes" id="UP000001396"/>
    </source>
</evidence>
<dbReference type="AlphaFoldDB" id="D3BUK1"/>
<keyword evidence="6" id="KW-0791">Threonine biosynthesis</keyword>
<evidence type="ECO:0000256" key="7">
    <source>
        <dbReference type="ARBA" id="ARBA00022898"/>
    </source>
</evidence>
<dbReference type="InterPro" id="IPR004450">
    <property type="entry name" value="Thr_synthase-like"/>
</dbReference>
<dbReference type="GO" id="GO:0004795">
    <property type="term" value="F:threonine synthase activity"/>
    <property type="evidence" value="ECO:0007669"/>
    <property type="project" value="UniProtKB-EC"/>
</dbReference>
<dbReference type="NCBIfam" id="TIGR00260">
    <property type="entry name" value="thrC"/>
    <property type="match status" value="1"/>
</dbReference>
<evidence type="ECO:0000256" key="1">
    <source>
        <dbReference type="ARBA" id="ARBA00001933"/>
    </source>
</evidence>
<evidence type="ECO:0000256" key="5">
    <source>
        <dbReference type="ARBA" id="ARBA00022605"/>
    </source>
</evidence>
<accession>D3BUK1</accession>
<dbReference type="InParanoid" id="D3BUK1"/>
<comment type="pathway">
    <text evidence="2">Amino-acid biosynthesis; L-threonine biosynthesis; L-threonine from L-aspartate: step 5/5.</text>
</comment>
<dbReference type="CDD" id="cd01560">
    <property type="entry name" value="Thr-synth_2"/>
    <property type="match status" value="1"/>
</dbReference>
<dbReference type="OMA" id="NFERYLY"/>
<organism evidence="12 13">
    <name type="scientific">Heterostelium pallidum (strain ATCC 26659 / Pp 5 / PN500)</name>
    <name type="common">Cellular slime mold</name>
    <name type="synonym">Polysphondylium pallidum</name>
    <dbReference type="NCBI Taxonomy" id="670386"/>
    <lineage>
        <taxon>Eukaryota</taxon>
        <taxon>Amoebozoa</taxon>
        <taxon>Evosea</taxon>
        <taxon>Eumycetozoa</taxon>
        <taxon>Dictyostelia</taxon>
        <taxon>Acytosteliales</taxon>
        <taxon>Acytosteliaceae</taxon>
        <taxon>Heterostelium</taxon>
    </lineage>
</organism>
<dbReference type="InterPro" id="IPR051166">
    <property type="entry name" value="Threonine_Synthase"/>
</dbReference>
<evidence type="ECO:0000259" key="11">
    <source>
        <dbReference type="Pfam" id="PF14821"/>
    </source>
</evidence>
<comment type="similarity">
    <text evidence="3">Belongs to the threonine synthase family.</text>
</comment>
<dbReference type="SUPFAM" id="SSF53686">
    <property type="entry name" value="Tryptophan synthase beta subunit-like PLP-dependent enzymes"/>
    <property type="match status" value="1"/>
</dbReference>
<dbReference type="Gene3D" id="3.90.1380.10">
    <property type="entry name" value="Threonine synthase, N-terminal domain"/>
    <property type="match status" value="1"/>
</dbReference>
<dbReference type="InterPro" id="IPR001926">
    <property type="entry name" value="TrpB-like_PALP"/>
</dbReference>
<dbReference type="GeneID" id="31367290"/>
<dbReference type="FunFam" id="3.90.1380.10:FF:000003">
    <property type="entry name" value="THR4p Threonine synthase"/>
    <property type="match status" value="1"/>
</dbReference>
<evidence type="ECO:0000256" key="9">
    <source>
        <dbReference type="PIRSR" id="PIRSR604450-51"/>
    </source>
</evidence>
<dbReference type="PROSITE" id="PS00165">
    <property type="entry name" value="DEHYDRATASE_SER_THR"/>
    <property type="match status" value="1"/>
</dbReference>
<keyword evidence="5" id="KW-0028">Amino-acid biosynthesis</keyword>
<dbReference type="PANTHER" id="PTHR42690">
    <property type="entry name" value="THREONINE SYNTHASE FAMILY MEMBER"/>
    <property type="match status" value="1"/>
</dbReference>
<dbReference type="PANTHER" id="PTHR42690:SF1">
    <property type="entry name" value="THREONINE SYNTHASE-LIKE 2"/>
    <property type="match status" value="1"/>
</dbReference>
<reference evidence="12 13" key="1">
    <citation type="journal article" date="2011" name="Genome Res.">
        <title>Phylogeny-wide analysis of social amoeba genomes highlights ancient origins for complex intercellular communication.</title>
        <authorList>
            <person name="Heidel A.J."/>
            <person name="Lawal H.M."/>
            <person name="Felder M."/>
            <person name="Schilde C."/>
            <person name="Helps N.R."/>
            <person name="Tunggal B."/>
            <person name="Rivero F."/>
            <person name="John U."/>
            <person name="Schleicher M."/>
            <person name="Eichinger L."/>
            <person name="Platzer M."/>
            <person name="Noegel A.A."/>
            <person name="Schaap P."/>
            <person name="Gloeckner G."/>
        </authorList>
    </citation>
    <scope>NUCLEOTIDE SEQUENCE [LARGE SCALE GENOMIC DNA]</scope>
    <source>
        <strain evidence="13">ATCC 26659 / Pp 5 / PN500</strain>
    </source>
</reference>
<dbReference type="GO" id="GO:0009088">
    <property type="term" value="P:threonine biosynthetic process"/>
    <property type="evidence" value="ECO:0007669"/>
    <property type="project" value="UniProtKB-UniPathway"/>
</dbReference>
<keyword evidence="7 9" id="KW-0663">Pyridoxal phosphate</keyword>
<dbReference type="Proteomes" id="UP000001396">
    <property type="component" value="Unassembled WGS sequence"/>
</dbReference>
<sequence length="480" mass="53723">MKYKSTRGKINGLTFVDAVKMGLADDGGLLIPQSIPKLSSETLESWRNKSFQELSFEILSLYIDRSDIPAADLKALIERAYSTFSDTKITPLHRLSPSGNTLVLELFHGPTFSFKDVALQLLGNLFEYVLSEPMTVVAATSGDTGSAAIAGLRARQNLSLFVLYPKGRISAVQELQMVTVNDDNIHPIAVTNSNFDDCQSLVKTLMNDQAFKHSQRLGVVNSINWARILAQMVYYFHAYFQSGAKSVTFSVPTGNFGDILAGFYASKMGLPVDNLIVSTNDNDILDRFFREGRYVKPASVVPTVAPAMDINVASNFERYLYYLFNEDSDRLVKFMNEFNSQGTATINQEQLDQTKADRFLSAHVGQQEIVETIASYHQTLNYTLDPHTAIGLAAAKHHGLTNYSHYNQNSNDHVLICLSTAHPAKFSETVDRAINSKQSVEQQFEPTRKLLEQQSSNNLNRFEMSLDINQLKQYILKHNK</sequence>
<dbReference type="GO" id="GO:0030170">
    <property type="term" value="F:pyridoxal phosphate binding"/>
    <property type="evidence" value="ECO:0007669"/>
    <property type="project" value="InterPro"/>
</dbReference>
<dbReference type="UniPathway" id="UPA00050">
    <property type="reaction ID" value="UER00065"/>
</dbReference>
<keyword evidence="8" id="KW-0456">Lyase</keyword>
<feature type="domain" description="Threonine synthase N-terminal" evidence="11">
    <location>
        <begin position="2"/>
        <end position="81"/>
    </location>
</feature>
<dbReference type="InterPro" id="IPR029144">
    <property type="entry name" value="Thr_synth_N"/>
</dbReference>
<evidence type="ECO:0000256" key="3">
    <source>
        <dbReference type="ARBA" id="ARBA00005517"/>
    </source>
</evidence>
<dbReference type="STRING" id="670386.D3BUK1"/>
<protein>
    <recommendedName>
        <fullName evidence="4">threonine synthase</fullName>
        <ecNumber evidence="4">4.2.3.1</ecNumber>
    </recommendedName>
</protein>
<comment type="caution">
    <text evidence="12">The sequence shown here is derived from an EMBL/GenBank/DDBJ whole genome shotgun (WGS) entry which is preliminary data.</text>
</comment>
<feature type="modified residue" description="N6-(pyridoxal phosphate)lysine" evidence="9">
    <location>
        <position position="115"/>
    </location>
</feature>
<name>D3BUK1_HETP5</name>
<evidence type="ECO:0000259" key="10">
    <source>
        <dbReference type="Pfam" id="PF00291"/>
    </source>
</evidence>
<evidence type="ECO:0000256" key="2">
    <source>
        <dbReference type="ARBA" id="ARBA00004979"/>
    </source>
</evidence>
<dbReference type="Pfam" id="PF24857">
    <property type="entry name" value="THR4_C"/>
    <property type="match status" value="1"/>
</dbReference>
<dbReference type="RefSeq" id="XP_020426923.1">
    <property type="nucleotide sequence ID" value="XM_020582569.1"/>
</dbReference>
<dbReference type="InterPro" id="IPR036052">
    <property type="entry name" value="TrpB-like_PALP_sf"/>
</dbReference>
<evidence type="ECO:0000256" key="6">
    <source>
        <dbReference type="ARBA" id="ARBA00022697"/>
    </source>
</evidence>
<comment type="cofactor">
    <cofactor evidence="1 9">
        <name>pyridoxal 5'-phosphate</name>
        <dbReference type="ChEBI" id="CHEBI:597326"/>
    </cofactor>
</comment>
<dbReference type="Pfam" id="PF00291">
    <property type="entry name" value="PALP"/>
    <property type="match status" value="1"/>
</dbReference>
<dbReference type="Gene3D" id="3.40.50.1100">
    <property type="match status" value="2"/>
</dbReference>
<keyword evidence="13" id="KW-1185">Reference proteome</keyword>
<evidence type="ECO:0000313" key="12">
    <source>
        <dbReference type="EMBL" id="EFA74789.1"/>
    </source>
</evidence>
<dbReference type="EMBL" id="ADBJ01000060">
    <property type="protein sequence ID" value="EFA74789.1"/>
    <property type="molecule type" value="Genomic_DNA"/>
</dbReference>
<gene>
    <name evidence="12" type="ORF">PPL_11822</name>
</gene>
<evidence type="ECO:0000256" key="8">
    <source>
        <dbReference type="ARBA" id="ARBA00023239"/>
    </source>
</evidence>